<sequence length="117" mass="12323">MTSCAAWNVLKVNCAGIICSSSCLASVELGPVEGTGRPSTEPSGGPGTQSAAVGFLAREDSSQRRAVGLDAAVGRGWAVVLEAWLRGLKGPLRPVVTRDWKRGAVPQLRERKDNPRP</sequence>
<name>A0ABN8YS85_RANTA</name>
<dbReference type="EMBL" id="OX459959">
    <property type="protein sequence ID" value="CAI9164447.1"/>
    <property type="molecule type" value="Genomic_DNA"/>
</dbReference>
<proteinExistence type="predicted"/>
<feature type="region of interest" description="Disordered" evidence="1">
    <location>
        <begin position="30"/>
        <end position="51"/>
    </location>
</feature>
<evidence type="ECO:0000313" key="2">
    <source>
        <dbReference type="EMBL" id="CAI9164447.1"/>
    </source>
</evidence>
<gene>
    <name evidence="2" type="ORF">MRATA1EN1_LOCUS13409</name>
</gene>
<protein>
    <submittedName>
        <fullName evidence="2">Uncharacterized protein</fullName>
    </submittedName>
</protein>
<evidence type="ECO:0000256" key="1">
    <source>
        <dbReference type="SAM" id="MobiDB-lite"/>
    </source>
</evidence>
<accession>A0ABN8YS85</accession>
<keyword evidence="3" id="KW-1185">Reference proteome</keyword>
<evidence type="ECO:0000313" key="3">
    <source>
        <dbReference type="Proteomes" id="UP001176941"/>
    </source>
</evidence>
<organism evidence="2 3">
    <name type="scientific">Rangifer tarandus platyrhynchus</name>
    <name type="common">Svalbard reindeer</name>
    <dbReference type="NCBI Taxonomy" id="3082113"/>
    <lineage>
        <taxon>Eukaryota</taxon>
        <taxon>Metazoa</taxon>
        <taxon>Chordata</taxon>
        <taxon>Craniata</taxon>
        <taxon>Vertebrata</taxon>
        <taxon>Euteleostomi</taxon>
        <taxon>Mammalia</taxon>
        <taxon>Eutheria</taxon>
        <taxon>Laurasiatheria</taxon>
        <taxon>Artiodactyla</taxon>
        <taxon>Ruminantia</taxon>
        <taxon>Pecora</taxon>
        <taxon>Cervidae</taxon>
        <taxon>Odocoileinae</taxon>
        <taxon>Rangifer</taxon>
    </lineage>
</organism>
<reference evidence="2" key="1">
    <citation type="submission" date="2023-04" db="EMBL/GenBank/DDBJ databases">
        <authorList>
            <consortium name="ELIXIR-Norway"/>
        </authorList>
    </citation>
    <scope>NUCLEOTIDE SEQUENCE [LARGE SCALE GENOMIC DNA]</scope>
</reference>
<dbReference type="Proteomes" id="UP001176941">
    <property type="component" value="Chromosome 23"/>
</dbReference>